<evidence type="ECO:0000259" key="19">
    <source>
        <dbReference type="PROSITE" id="PS50885"/>
    </source>
</evidence>
<evidence type="ECO:0000256" key="4">
    <source>
        <dbReference type="ARBA" id="ARBA00022475"/>
    </source>
</evidence>
<evidence type="ECO:0000259" key="18">
    <source>
        <dbReference type="PROSITE" id="PS50110"/>
    </source>
</evidence>
<dbReference type="Pfam" id="PF00672">
    <property type="entry name" value="HAMP"/>
    <property type="match status" value="1"/>
</dbReference>
<dbReference type="InterPro" id="IPR003660">
    <property type="entry name" value="HAMP_dom"/>
</dbReference>
<dbReference type="GO" id="GO:0005524">
    <property type="term" value="F:ATP binding"/>
    <property type="evidence" value="ECO:0007669"/>
    <property type="project" value="UniProtKB-KW"/>
</dbReference>
<dbReference type="InterPro" id="IPR005467">
    <property type="entry name" value="His_kinase_dom"/>
</dbReference>
<evidence type="ECO:0000256" key="12">
    <source>
        <dbReference type="ARBA" id="ARBA00023012"/>
    </source>
</evidence>
<dbReference type="CDD" id="cd17546">
    <property type="entry name" value="REC_hyHK_CKI1_RcsC-like"/>
    <property type="match status" value="1"/>
</dbReference>
<feature type="modified residue" description="4-aspartylphosphate" evidence="15">
    <location>
        <position position="706"/>
    </location>
</feature>
<dbReference type="Pfam" id="PF01627">
    <property type="entry name" value="Hpt"/>
    <property type="match status" value="1"/>
</dbReference>
<evidence type="ECO:0000256" key="10">
    <source>
        <dbReference type="ARBA" id="ARBA00022840"/>
    </source>
</evidence>
<feature type="transmembrane region" description="Helical" evidence="16">
    <location>
        <begin position="20"/>
        <end position="41"/>
    </location>
</feature>
<feature type="modified residue" description="Phosphohistidine" evidence="14">
    <location>
        <position position="856"/>
    </location>
</feature>
<evidence type="ECO:0000256" key="8">
    <source>
        <dbReference type="ARBA" id="ARBA00022741"/>
    </source>
</evidence>
<dbReference type="Gene3D" id="1.20.120.160">
    <property type="entry name" value="HPT domain"/>
    <property type="match status" value="1"/>
</dbReference>
<reference evidence="21" key="2">
    <citation type="submission" date="2020-09" db="EMBL/GenBank/DDBJ databases">
        <authorList>
            <person name="Sun Q."/>
            <person name="Ohkuma M."/>
        </authorList>
    </citation>
    <scope>NUCLEOTIDE SEQUENCE</scope>
    <source>
        <strain evidence="21">JCM 30804</strain>
    </source>
</reference>
<evidence type="ECO:0000256" key="14">
    <source>
        <dbReference type="PROSITE-ProRule" id="PRU00110"/>
    </source>
</evidence>
<dbReference type="InterPro" id="IPR008207">
    <property type="entry name" value="Sig_transdc_His_kin_Hpt_dom"/>
</dbReference>
<dbReference type="CDD" id="cd16922">
    <property type="entry name" value="HATPase_EvgS-ArcB-TorS-like"/>
    <property type="match status" value="1"/>
</dbReference>
<dbReference type="GO" id="GO:0005886">
    <property type="term" value="C:plasma membrane"/>
    <property type="evidence" value="ECO:0007669"/>
    <property type="project" value="UniProtKB-SubCell"/>
</dbReference>
<evidence type="ECO:0000256" key="5">
    <source>
        <dbReference type="ARBA" id="ARBA00022553"/>
    </source>
</evidence>
<dbReference type="SUPFAM" id="SSF52172">
    <property type="entry name" value="CheY-like"/>
    <property type="match status" value="2"/>
</dbReference>
<evidence type="ECO:0000256" key="1">
    <source>
        <dbReference type="ARBA" id="ARBA00000085"/>
    </source>
</evidence>
<accession>A0A917JR83</accession>
<dbReference type="SMART" id="SM00388">
    <property type="entry name" value="HisKA"/>
    <property type="match status" value="1"/>
</dbReference>
<dbReference type="InterPro" id="IPR003594">
    <property type="entry name" value="HATPase_dom"/>
</dbReference>
<dbReference type="SUPFAM" id="SSF47226">
    <property type="entry name" value="Histidine-containing phosphotransfer domain, HPT domain"/>
    <property type="match status" value="1"/>
</dbReference>
<dbReference type="GO" id="GO:0000155">
    <property type="term" value="F:phosphorelay sensor kinase activity"/>
    <property type="evidence" value="ECO:0007669"/>
    <property type="project" value="InterPro"/>
</dbReference>
<evidence type="ECO:0000256" key="16">
    <source>
        <dbReference type="SAM" id="Phobius"/>
    </source>
</evidence>
<keyword evidence="9" id="KW-0418">Kinase</keyword>
<dbReference type="Pfam" id="PF00072">
    <property type="entry name" value="Response_reg"/>
    <property type="match status" value="2"/>
</dbReference>
<evidence type="ECO:0000256" key="11">
    <source>
        <dbReference type="ARBA" id="ARBA00022989"/>
    </source>
</evidence>
<dbReference type="SUPFAM" id="SSF47384">
    <property type="entry name" value="Homodimeric domain of signal transducing histidine kinase"/>
    <property type="match status" value="1"/>
</dbReference>
<protein>
    <recommendedName>
        <fullName evidence="3">histidine kinase</fullName>
        <ecNumber evidence="3">2.7.13.3</ecNumber>
    </recommendedName>
</protein>
<feature type="transmembrane region" description="Helical" evidence="16">
    <location>
        <begin position="161"/>
        <end position="184"/>
    </location>
</feature>
<dbReference type="PANTHER" id="PTHR45339">
    <property type="entry name" value="HYBRID SIGNAL TRANSDUCTION HISTIDINE KINASE J"/>
    <property type="match status" value="1"/>
</dbReference>
<keyword evidence="10" id="KW-0067">ATP-binding</keyword>
<evidence type="ECO:0000256" key="7">
    <source>
        <dbReference type="ARBA" id="ARBA00022692"/>
    </source>
</evidence>
<name>A0A917JR83_9GAMM</name>
<dbReference type="SUPFAM" id="SSF158472">
    <property type="entry name" value="HAMP domain-like"/>
    <property type="match status" value="1"/>
</dbReference>
<feature type="domain" description="HAMP" evidence="19">
    <location>
        <begin position="188"/>
        <end position="241"/>
    </location>
</feature>
<dbReference type="EC" id="2.7.13.3" evidence="3"/>
<keyword evidence="5 15" id="KW-0597">Phosphoprotein</keyword>
<dbReference type="InterPro" id="IPR036097">
    <property type="entry name" value="HisK_dim/P_sf"/>
</dbReference>
<sequence length="924" mass="102415">MGLPHYSRLSLRQQLTGIGLISGTIVAITIVCLFGALQYFYSHESAKTQLETLSKIVAVQSTAAVSFMDTQTAQETLDSLAVKPDISMAKIYDQFGNSLAEYIQPSFERHSLYGLATHSLEELQRLQTDEVLLHIEPVKLNGQLLGFVMLLNDQSQLTHQLLVQASLAPIFVIFGTIVALMLAIRLQRKISSPLIHLTQVMRQVSADKNYHVRIEQAREDEIGSLIQGFNMMLEQVEQRDQALEEHGENLENEVAARTEELLLAKEKAEAASKAKSEFLATMSHEIRTPMNGVLGMAEVLRDTQLDPRQQRFSEALYLSGKNLLAIINDILDFSKIEAGKVEIEKVQFNLIEMIEDLAVLYTEQAQRKRLALQILVAPELHSTFQGDPIRIQQILTNLLSNAIKFTESGSITLKVSQTDDLKIRFEVEDTGIGISKDKIGHIFSAFQQEDSTINRKYGGTGLGLSIARQLIEMMGGELVVDSVAGQGSNFSFCLPLVAVASVEQHIPESLSCLQGRQMLVVDDNTVNQQVLAEHLSALGVTCEFANDGHQALSMLDAAEKGQRQFELVFLDMHMPSMNGLELAQRIRERQFKQPPKTIMLSSMVTDRKTIHSKQIDHLLHKPVLKRELIRALQSVLTVDEAVDTADNQALHFAYPYRILVAEDNLVNQQVALAMLESFGLQVDLVSHGLEAVEAIQSRVYDLVLMDMQMPQMDGLQATKQIRALESSGAVESNLPILAVTANAVEGDREQCVAAGMNGYLSKPFSREQLFDTLIPWLITPRSSFAESHRQVSEATESDSIVDPAALERIASLQASPQQAAALVEKVIELFLGSLSQALELFSNETLVPNNCRQVAHSLKSSCANVGATELSSLCRQLEEAAEQEDVHTMNLLIVDIRHQAQLVMQYFTKQQLQAAEKGVTDASQ</sequence>
<dbReference type="PROSITE" id="PS50109">
    <property type="entry name" value="HIS_KIN"/>
    <property type="match status" value="1"/>
</dbReference>
<evidence type="ECO:0000313" key="22">
    <source>
        <dbReference type="Proteomes" id="UP000613743"/>
    </source>
</evidence>
<evidence type="ECO:0000259" key="20">
    <source>
        <dbReference type="PROSITE" id="PS50894"/>
    </source>
</evidence>
<feature type="modified residue" description="4-aspartylphosphate" evidence="15">
    <location>
        <position position="571"/>
    </location>
</feature>
<comment type="subcellular location">
    <subcellularLocation>
        <location evidence="2">Cell membrane</location>
        <topology evidence="2">Multi-pass membrane protein</topology>
    </subcellularLocation>
</comment>
<comment type="caution">
    <text evidence="21">The sequence shown here is derived from an EMBL/GenBank/DDBJ whole genome shotgun (WGS) entry which is preliminary data.</text>
</comment>
<evidence type="ECO:0000259" key="17">
    <source>
        <dbReference type="PROSITE" id="PS50109"/>
    </source>
</evidence>
<dbReference type="CDD" id="cd00156">
    <property type="entry name" value="REC"/>
    <property type="match status" value="1"/>
</dbReference>
<dbReference type="CDD" id="cd00082">
    <property type="entry name" value="HisKA"/>
    <property type="match status" value="1"/>
</dbReference>
<feature type="domain" description="Histidine kinase" evidence="17">
    <location>
        <begin position="281"/>
        <end position="498"/>
    </location>
</feature>
<dbReference type="Gene3D" id="1.10.287.130">
    <property type="match status" value="1"/>
</dbReference>
<feature type="domain" description="HPt" evidence="20">
    <location>
        <begin position="812"/>
        <end position="906"/>
    </location>
</feature>
<dbReference type="PANTHER" id="PTHR45339:SF1">
    <property type="entry name" value="HYBRID SIGNAL TRANSDUCTION HISTIDINE KINASE J"/>
    <property type="match status" value="1"/>
</dbReference>
<dbReference type="CDD" id="cd06225">
    <property type="entry name" value="HAMP"/>
    <property type="match status" value="1"/>
</dbReference>
<dbReference type="SUPFAM" id="SSF55874">
    <property type="entry name" value="ATPase domain of HSP90 chaperone/DNA topoisomerase II/histidine kinase"/>
    <property type="match status" value="1"/>
</dbReference>
<dbReference type="EMBL" id="BMPZ01000003">
    <property type="protein sequence ID" value="GGI78328.1"/>
    <property type="molecule type" value="Genomic_DNA"/>
</dbReference>
<keyword evidence="6" id="KW-0808">Transferase</keyword>
<dbReference type="Gene3D" id="3.40.50.2300">
    <property type="match status" value="2"/>
</dbReference>
<dbReference type="SMART" id="SM00448">
    <property type="entry name" value="REC"/>
    <property type="match status" value="2"/>
</dbReference>
<evidence type="ECO:0000256" key="3">
    <source>
        <dbReference type="ARBA" id="ARBA00012438"/>
    </source>
</evidence>
<proteinExistence type="predicted"/>
<keyword evidence="11 16" id="KW-1133">Transmembrane helix</keyword>
<dbReference type="PRINTS" id="PR00344">
    <property type="entry name" value="BCTRLSENSOR"/>
</dbReference>
<dbReference type="SMART" id="SM00304">
    <property type="entry name" value="HAMP"/>
    <property type="match status" value="1"/>
</dbReference>
<evidence type="ECO:0000313" key="21">
    <source>
        <dbReference type="EMBL" id="GGI78328.1"/>
    </source>
</evidence>
<gene>
    <name evidence="21" type="ORF">GCM10009332_14650</name>
</gene>
<dbReference type="PROSITE" id="PS50894">
    <property type="entry name" value="HPT"/>
    <property type="match status" value="1"/>
</dbReference>
<dbReference type="InterPro" id="IPR033417">
    <property type="entry name" value="CHASE8"/>
</dbReference>
<dbReference type="AlphaFoldDB" id="A0A917JR83"/>
<dbReference type="RefSeq" id="WP_188919405.1">
    <property type="nucleotide sequence ID" value="NZ_BMPZ01000003.1"/>
</dbReference>
<dbReference type="FunFam" id="1.10.287.130:FF:000004">
    <property type="entry name" value="Ethylene receptor 1"/>
    <property type="match status" value="1"/>
</dbReference>
<keyword evidence="22" id="KW-1185">Reference proteome</keyword>
<dbReference type="InterPro" id="IPR036890">
    <property type="entry name" value="HATPase_C_sf"/>
</dbReference>
<feature type="domain" description="Response regulatory" evidence="18">
    <location>
        <begin position="517"/>
        <end position="636"/>
    </location>
</feature>
<keyword evidence="4" id="KW-1003">Cell membrane</keyword>
<evidence type="ECO:0000256" key="9">
    <source>
        <dbReference type="ARBA" id="ARBA00022777"/>
    </source>
</evidence>
<dbReference type="Pfam" id="PF17152">
    <property type="entry name" value="CHASE8"/>
    <property type="match status" value="1"/>
</dbReference>
<keyword evidence="7 16" id="KW-0812">Transmembrane</keyword>
<dbReference type="InterPro" id="IPR004358">
    <property type="entry name" value="Sig_transdc_His_kin-like_C"/>
</dbReference>
<dbReference type="CDD" id="cd00088">
    <property type="entry name" value="HPT"/>
    <property type="match status" value="1"/>
</dbReference>
<dbReference type="Pfam" id="PF00512">
    <property type="entry name" value="HisKA"/>
    <property type="match status" value="1"/>
</dbReference>
<feature type="domain" description="Response regulatory" evidence="18">
    <location>
        <begin position="657"/>
        <end position="777"/>
    </location>
</feature>
<dbReference type="Proteomes" id="UP000613743">
    <property type="component" value="Unassembled WGS sequence"/>
</dbReference>
<organism evidence="21 22">
    <name type="scientific">Shewanella gelidii</name>
    <dbReference type="NCBI Taxonomy" id="1642821"/>
    <lineage>
        <taxon>Bacteria</taxon>
        <taxon>Pseudomonadati</taxon>
        <taxon>Pseudomonadota</taxon>
        <taxon>Gammaproteobacteria</taxon>
        <taxon>Alteromonadales</taxon>
        <taxon>Shewanellaceae</taxon>
        <taxon>Shewanella</taxon>
    </lineage>
</organism>
<dbReference type="FunFam" id="3.30.565.10:FF:000010">
    <property type="entry name" value="Sensor histidine kinase RcsC"/>
    <property type="match status" value="1"/>
</dbReference>
<dbReference type="Gene3D" id="3.30.565.10">
    <property type="entry name" value="Histidine kinase-like ATPase, C-terminal domain"/>
    <property type="match status" value="1"/>
</dbReference>
<keyword evidence="8" id="KW-0547">Nucleotide-binding</keyword>
<evidence type="ECO:0000256" key="15">
    <source>
        <dbReference type="PROSITE-ProRule" id="PRU00169"/>
    </source>
</evidence>
<evidence type="ECO:0000256" key="6">
    <source>
        <dbReference type="ARBA" id="ARBA00022679"/>
    </source>
</evidence>
<evidence type="ECO:0000256" key="13">
    <source>
        <dbReference type="ARBA" id="ARBA00023136"/>
    </source>
</evidence>
<dbReference type="PROSITE" id="PS50885">
    <property type="entry name" value="HAMP"/>
    <property type="match status" value="1"/>
</dbReference>
<dbReference type="InterPro" id="IPR036641">
    <property type="entry name" value="HPT_dom_sf"/>
</dbReference>
<dbReference type="SMART" id="SM00387">
    <property type="entry name" value="HATPase_c"/>
    <property type="match status" value="1"/>
</dbReference>
<evidence type="ECO:0000256" key="2">
    <source>
        <dbReference type="ARBA" id="ARBA00004651"/>
    </source>
</evidence>
<comment type="catalytic activity">
    <reaction evidence="1">
        <text>ATP + protein L-histidine = ADP + protein N-phospho-L-histidine.</text>
        <dbReference type="EC" id="2.7.13.3"/>
    </reaction>
</comment>
<keyword evidence="13 16" id="KW-0472">Membrane</keyword>
<dbReference type="Pfam" id="PF02518">
    <property type="entry name" value="HATPase_c"/>
    <property type="match status" value="1"/>
</dbReference>
<dbReference type="InterPro" id="IPR003661">
    <property type="entry name" value="HisK_dim/P_dom"/>
</dbReference>
<dbReference type="PROSITE" id="PS50110">
    <property type="entry name" value="RESPONSE_REGULATORY"/>
    <property type="match status" value="2"/>
</dbReference>
<dbReference type="InterPro" id="IPR011006">
    <property type="entry name" value="CheY-like_superfamily"/>
</dbReference>
<dbReference type="Gene3D" id="6.10.340.10">
    <property type="match status" value="1"/>
</dbReference>
<dbReference type="InterPro" id="IPR001789">
    <property type="entry name" value="Sig_transdc_resp-reg_receiver"/>
</dbReference>
<reference evidence="21" key="1">
    <citation type="journal article" date="2014" name="Int. J. Syst. Evol. Microbiol.">
        <title>Complete genome sequence of Corynebacterium casei LMG S-19264T (=DSM 44701T), isolated from a smear-ripened cheese.</title>
        <authorList>
            <consortium name="US DOE Joint Genome Institute (JGI-PGF)"/>
            <person name="Walter F."/>
            <person name="Albersmeier A."/>
            <person name="Kalinowski J."/>
            <person name="Ruckert C."/>
        </authorList>
    </citation>
    <scope>NUCLEOTIDE SEQUENCE</scope>
    <source>
        <strain evidence="21">JCM 30804</strain>
    </source>
</reference>
<keyword evidence="12" id="KW-0902">Two-component regulatory system</keyword>